<evidence type="ECO:0000313" key="2">
    <source>
        <dbReference type="EMBL" id="KAK7044312.1"/>
    </source>
</evidence>
<dbReference type="Proteomes" id="UP001362999">
    <property type="component" value="Unassembled WGS sequence"/>
</dbReference>
<feature type="compositionally biased region" description="Low complexity" evidence="1">
    <location>
        <begin position="250"/>
        <end position="261"/>
    </location>
</feature>
<feature type="region of interest" description="Disordered" evidence="1">
    <location>
        <begin position="288"/>
        <end position="307"/>
    </location>
</feature>
<gene>
    <name evidence="2" type="ORF">R3P38DRAFT_3258485</name>
</gene>
<protein>
    <recommendedName>
        <fullName evidence="4">C2H2-type domain-containing protein</fullName>
    </recommendedName>
</protein>
<sequence>MALKFVTIACESRHVHHDSSRVLTIDRLLARSAVLPYILPVSVLRISLYPSCRRSPNLVDAGSPPFIPYFSHEDCRFCEPRETLYGSLTHHLENHSGTSETSFIFVNGEKPELTSRRSRPPPAPTRLVLVPARANSPLCPSRTARTTTPGATAAARVFLSPPTTRAPPSMYTENQGRNDCTATPTTAPPALANDSLAGLPLFISNACRGSFSWAHHTGSSSSPSYPRLSFSFGNCGCFRFASTFGGAWSGSGNNSHDSNNGGTAGRRASNAETSFSPSALPYSGYATAAQPDAEEELPDADTWLFKA</sequence>
<evidence type="ECO:0000313" key="3">
    <source>
        <dbReference type="Proteomes" id="UP001362999"/>
    </source>
</evidence>
<comment type="caution">
    <text evidence="2">The sequence shown here is derived from an EMBL/GenBank/DDBJ whole genome shotgun (WGS) entry which is preliminary data.</text>
</comment>
<dbReference type="AlphaFoldDB" id="A0AAW0CYF3"/>
<name>A0AAW0CYF3_9AGAR</name>
<proteinExistence type="predicted"/>
<feature type="region of interest" description="Disordered" evidence="1">
    <location>
        <begin position="249"/>
        <end position="282"/>
    </location>
</feature>
<dbReference type="EMBL" id="JAWWNJ010000011">
    <property type="protein sequence ID" value="KAK7044312.1"/>
    <property type="molecule type" value="Genomic_DNA"/>
</dbReference>
<keyword evidence="3" id="KW-1185">Reference proteome</keyword>
<organism evidence="2 3">
    <name type="scientific">Favolaschia claudopus</name>
    <dbReference type="NCBI Taxonomy" id="2862362"/>
    <lineage>
        <taxon>Eukaryota</taxon>
        <taxon>Fungi</taxon>
        <taxon>Dikarya</taxon>
        <taxon>Basidiomycota</taxon>
        <taxon>Agaricomycotina</taxon>
        <taxon>Agaricomycetes</taxon>
        <taxon>Agaricomycetidae</taxon>
        <taxon>Agaricales</taxon>
        <taxon>Marasmiineae</taxon>
        <taxon>Mycenaceae</taxon>
        <taxon>Favolaschia</taxon>
    </lineage>
</organism>
<reference evidence="2 3" key="1">
    <citation type="journal article" date="2024" name="J Genomics">
        <title>Draft genome sequencing and assembly of Favolaschia claudopus CIRM-BRFM 2984 isolated from oak limbs.</title>
        <authorList>
            <person name="Navarro D."/>
            <person name="Drula E."/>
            <person name="Chaduli D."/>
            <person name="Cazenave R."/>
            <person name="Ahrendt S."/>
            <person name="Wang J."/>
            <person name="Lipzen A."/>
            <person name="Daum C."/>
            <person name="Barry K."/>
            <person name="Grigoriev I.V."/>
            <person name="Favel A."/>
            <person name="Rosso M.N."/>
            <person name="Martin F."/>
        </authorList>
    </citation>
    <scope>NUCLEOTIDE SEQUENCE [LARGE SCALE GENOMIC DNA]</scope>
    <source>
        <strain evidence="2 3">CIRM-BRFM 2984</strain>
    </source>
</reference>
<evidence type="ECO:0000256" key="1">
    <source>
        <dbReference type="SAM" id="MobiDB-lite"/>
    </source>
</evidence>
<evidence type="ECO:0008006" key="4">
    <source>
        <dbReference type="Google" id="ProtNLM"/>
    </source>
</evidence>
<accession>A0AAW0CYF3</accession>